<keyword evidence="1" id="KW-1133">Transmembrane helix</keyword>
<name>A0A1C3CYI5_9GAMM</name>
<organism evidence="2 3">
    <name type="scientific">Acinetobacter celticus</name>
    <dbReference type="NCBI Taxonomy" id="1891224"/>
    <lineage>
        <taxon>Bacteria</taxon>
        <taxon>Pseudomonadati</taxon>
        <taxon>Pseudomonadota</taxon>
        <taxon>Gammaproteobacteria</taxon>
        <taxon>Moraxellales</taxon>
        <taxon>Moraxellaceae</taxon>
        <taxon>Acinetobacter</taxon>
    </lineage>
</organism>
<dbReference type="Proteomes" id="UP000186553">
    <property type="component" value="Unassembled WGS sequence"/>
</dbReference>
<evidence type="ECO:0000313" key="3">
    <source>
        <dbReference type="Proteomes" id="UP000186553"/>
    </source>
</evidence>
<feature type="transmembrane region" description="Helical" evidence="1">
    <location>
        <begin position="247"/>
        <end position="264"/>
    </location>
</feature>
<proteinExistence type="predicted"/>
<protein>
    <recommendedName>
        <fullName evidence="4">DUF4209 domain-containing protein</fullName>
    </recommendedName>
</protein>
<dbReference type="STRING" id="1891224.BBP83_05485"/>
<dbReference type="RefSeq" id="WP_068886673.1">
    <property type="nucleotide sequence ID" value="NZ_CBCRUU010000001.1"/>
</dbReference>
<keyword evidence="1" id="KW-0812">Transmembrane</keyword>
<dbReference type="EMBL" id="MBDL01000008">
    <property type="protein sequence ID" value="ODA13811.1"/>
    <property type="molecule type" value="Genomic_DNA"/>
</dbReference>
<dbReference type="AlphaFoldDB" id="A0A1C3CYI5"/>
<comment type="caution">
    <text evidence="2">The sequence shown here is derived from an EMBL/GenBank/DDBJ whole genome shotgun (WGS) entry which is preliminary data.</text>
</comment>
<gene>
    <name evidence="2" type="ORF">BBP83_05485</name>
</gene>
<evidence type="ECO:0000313" key="2">
    <source>
        <dbReference type="EMBL" id="ODA13811.1"/>
    </source>
</evidence>
<sequence length="266" mass="30412">MIDDDFDFDQPVTRIPQHANSTKQLGNQILKQAEQYLTSMGSASHAQFVSKLRQLATQEPYFDLLADQIEFESDVPIANDALNLLYFWKMASEKETELADFALLDLIEKDYFQNELLTAVDALQIGENLAQHRQVIEQCLKMYQQECYAGCVTVLYGQVEGILTEALAERGYLKLNQTKYIDVYKIVPGLKGHEVKGLWHKVKVATDINPYFMELQALKMDNSSSVTATRHNIVHGSDLGHFSRERSFVLFIWLFAMISFITTVKK</sequence>
<evidence type="ECO:0008006" key="4">
    <source>
        <dbReference type="Google" id="ProtNLM"/>
    </source>
</evidence>
<dbReference type="OrthoDB" id="5107704at2"/>
<accession>A0A1C3CYI5</accession>
<evidence type="ECO:0000256" key="1">
    <source>
        <dbReference type="SAM" id="Phobius"/>
    </source>
</evidence>
<keyword evidence="3" id="KW-1185">Reference proteome</keyword>
<keyword evidence="1" id="KW-0472">Membrane</keyword>
<reference evidence="2 3" key="1">
    <citation type="submission" date="2016-07" db="EMBL/GenBank/DDBJ databases">
        <title>Acinetobacter sp. ANC 4603.</title>
        <authorList>
            <person name="Radolfova-Krizova L."/>
            <person name="Nemec A."/>
        </authorList>
    </citation>
    <scope>NUCLEOTIDE SEQUENCE [LARGE SCALE GENOMIC DNA]</scope>
    <source>
        <strain evidence="2 3">ANC 4603</strain>
    </source>
</reference>